<dbReference type="Proteomes" id="UP001151760">
    <property type="component" value="Unassembled WGS sequence"/>
</dbReference>
<evidence type="ECO:0000313" key="1">
    <source>
        <dbReference type="EMBL" id="GJT92025.1"/>
    </source>
</evidence>
<gene>
    <name evidence="1" type="ORF">Tco_1080870</name>
</gene>
<name>A0ABQ5HXH3_9ASTR</name>
<evidence type="ECO:0008006" key="3">
    <source>
        <dbReference type="Google" id="ProtNLM"/>
    </source>
</evidence>
<organism evidence="1 2">
    <name type="scientific">Tanacetum coccineum</name>
    <dbReference type="NCBI Taxonomy" id="301880"/>
    <lineage>
        <taxon>Eukaryota</taxon>
        <taxon>Viridiplantae</taxon>
        <taxon>Streptophyta</taxon>
        <taxon>Embryophyta</taxon>
        <taxon>Tracheophyta</taxon>
        <taxon>Spermatophyta</taxon>
        <taxon>Magnoliopsida</taxon>
        <taxon>eudicotyledons</taxon>
        <taxon>Gunneridae</taxon>
        <taxon>Pentapetalae</taxon>
        <taxon>asterids</taxon>
        <taxon>campanulids</taxon>
        <taxon>Asterales</taxon>
        <taxon>Asteraceae</taxon>
        <taxon>Asteroideae</taxon>
        <taxon>Anthemideae</taxon>
        <taxon>Anthemidinae</taxon>
        <taxon>Tanacetum</taxon>
    </lineage>
</organism>
<accession>A0ABQ5HXH3</accession>
<proteinExistence type="predicted"/>
<sequence>MLPCQRKVTPSSFSLLSSPAFAHKDASHDNVRTRSAPGRFVVISSESTDADVSASPQVVPPVTLDSAGATYCSCRIVGHVTPLAYWAALRNQHDAMFLDALNVNSAQHVCMVYVLHFEHEIMIREKFKKKFTESAAVVQQRDAEIVGSDAAFGELANLRTENVSLSERVFALELERDGLKDQVVGEGKMREEFLSQQDAAEQHFKERAAELDARIADVRRDMDNDLYPHMLTAIAGRRWVVGHGFRLAVHKCANSVEYQSALGKVISMAINKGMQQGLEAGVVHGQAGRPLTQIEAYDPEVEGKYVEAVSEFEDLSFSLLDELEGLKDAPLASIMSALTLKDSEGDKDISSKLSRFQPSLDQVTVPIYSESGSIYREMPLSDAIPSIRQSAERRGLCPPSGIDTRLKAFAPSHDTSLAIADYQVSTLVLSGDGASVDQPPVVEPHDDLFDASVLAEPSGV</sequence>
<keyword evidence="2" id="KW-1185">Reference proteome</keyword>
<dbReference type="EMBL" id="BQNB010020071">
    <property type="protein sequence ID" value="GJT92025.1"/>
    <property type="molecule type" value="Genomic_DNA"/>
</dbReference>
<protein>
    <recommendedName>
        <fullName evidence="3">Transposase (Putative), gypsy type</fullName>
    </recommendedName>
</protein>
<reference evidence="1" key="1">
    <citation type="journal article" date="2022" name="Int. J. Mol. Sci.">
        <title>Draft Genome of Tanacetum Coccineum: Genomic Comparison of Closely Related Tanacetum-Family Plants.</title>
        <authorList>
            <person name="Yamashiro T."/>
            <person name="Shiraishi A."/>
            <person name="Nakayama K."/>
            <person name="Satake H."/>
        </authorList>
    </citation>
    <scope>NUCLEOTIDE SEQUENCE</scope>
</reference>
<evidence type="ECO:0000313" key="2">
    <source>
        <dbReference type="Proteomes" id="UP001151760"/>
    </source>
</evidence>
<reference evidence="1" key="2">
    <citation type="submission" date="2022-01" db="EMBL/GenBank/DDBJ databases">
        <authorList>
            <person name="Yamashiro T."/>
            <person name="Shiraishi A."/>
            <person name="Satake H."/>
            <person name="Nakayama K."/>
        </authorList>
    </citation>
    <scope>NUCLEOTIDE SEQUENCE</scope>
</reference>
<comment type="caution">
    <text evidence="1">The sequence shown here is derived from an EMBL/GenBank/DDBJ whole genome shotgun (WGS) entry which is preliminary data.</text>
</comment>